<dbReference type="InterPro" id="IPR000891">
    <property type="entry name" value="PYR_CT"/>
</dbReference>
<dbReference type="GO" id="GO:0004419">
    <property type="term" value="F:hydroxymethylglutaryl-CoA lyase activity"/>
    <property type="evidence" value="ECO:0007669"/>
    <property type="project" value="TreeGrafter"/>
</dbReference>
<comment type="similarity">
    <text evidence="1">Belongs to the HMG-CoA lyase family.</text>
</comment>
<dbReference type="EMBL" id="JAGIYY010000005">
    <property type="protein sequence ID" value="MBP0439977.1"/>
    <property type="molecule type" value="Genomic_DNA"/>
</dbReference>
<evidence type="ECO:0000259" key="4">
    <source>
        <dbReference type="PROSITE" id="PS50991"/>
    </source>
</evidence>
<dbReference type="RefSeq" id="WP_209336019.1">
    <property type="nucleotide sequence ID" value="NZ_JAGIYY010000005.1"/>
</dbReference>
<keyword evidence="2" id="KW-0479">Metal-binding</keyword>
<evidence type="ECO:0000256" key="1">
    <source>
        <dbReference type="ARBA" id="ARBA00009405"/>
    </source>
</evidence>
<organism evidence="5 6">
    <name type="scientific">Tianweitania sediminis</name>
    <dbReference type="NCBI Taxonomy" id="1502156"/>
    <lineage>
        <taxon>Bacteria</taxon>
        <taxon>Pseudomonadati</taxon>
        <taxon>Pseudomonadota</taxon>
        <taxon>Alphaproteobacteria</taxon>
        <taxon>Hyphomicrobiales</taxon>
        <taxon>Phyllobacteriaceae</taxon>
        <taxon>Tianweitania</taxon>
    </lineage>
</organism>
<proteinExistence type="inferred from homology"/>
<name>A0A8J7R870_9HYPH</name>
<evidence type="ECO:0000313" key="6">
    <source>
        <dbReference type="Proteomes" id="UP000666240"/>
    </source>
</evidence>
<evidence type="ECO:0000256" key="2">
    <source>
        <dbReference type="ARBA" id="ARBA00022723"/>
    </source>
</evidence>
<dbReference type="PANTHER" id="PTHR42738">
    <property type="entry name" value="HYDROXYMETHYLGLUTARYL-COA LYASE"/>
    <property type="match status" value="1"/>
</dbReference>
<accession>A0A8J7R870</accession>
<dbReference type="SUPFAM" id="SSF51569">
    <property type="entry name" value="Aldolase"/>
    <property type="match status" value="1"/>
</dbReference>
<dbReference type="Gene3D" id="3.20.20.70">
    <property type="entry name" value="Aldolase class I"/>
    <property type="match status" value="1"/>
</dbReference>
<dbReference type="PANTHER" id="PTHR42738:SF7">
    <property type="entry name" value="HYDROXYMETHYLGLUTARYL-COA LYASE"/>
    <property type="match status" value="1"/>
</dbReference>
<dbReference type="CDD" id="cd07938">
    <property type="entry name" value="DRE_TIM_HMGL"/>
    <property type="match status" value="1"/>
</dbReference>
<reference evidence="5" key="1">
    <citation type="submission" date="2021-03" db="EMBL/GenBank/DDBJ databases">
        <title>Genome sequencing and assembly of Tianweitania sediminis.</title>
        <authorList>
            <person name="Chhetri G."/>
        </authorList>
    </citation>
    <scope>NUCLEOTIDE SEQUENCE</scope>
    <source>
        <strain evidence="5">Z8</strain>
    </source>
</reference>
<dbReference type="InterPro" id="IPR013785">
    <property type="entry name" value="Aldolase_TIM"/>
</dbReference>
<dbReference type="Proteomes" id="UP000666240">
    <property type="component" value="Unassembled WGS sequence"/>
</dbReference>
<dbReference type="NCBIfam" id="NF004283">
    <property type="entry name" value="PRK05692.1"/>
    <property type="match status" value="1"/>
</dbReference>
<evidence type="ECO:0000256" key="3">
    <source>
        <dbReference type="ARBA" id="ARBA00023239"/>
    </source>
</evidence>
<keyword evidence="6" id="KW-1185">Reference proteome</keyword>
<feature type="domain" description="Pyruvate carboxyltransferase" evidence="4">
    <location>
        <begin position="3"/>
        <end position="270"/>
    </location>
</feature>
<dbReference type="GO" id="GO:0046872">
    <property type="term" value="F:metal ion binding"/>
    <property type="evidence" value="ECO:0007669"/>
    <property type="project" value="UniProtKB-KW"/>
</dbReference>
<dbReference type="GO" id="GO:0006552">
    <property type="term" value="P:L-leucine catabolic process"/>
    <property type="evidence" value="ECO:0007669"/>
    <property type="project" value="TreeGrafter"/>
</dbReference>
<comment type="caution">
    <text evidence="5">The sequence shown here is derived from an EMBL/GenBank/DDBJ whole genome shotgun (WGS) entry which is preliminary data.</text>
</comment>
<dbReference type="PROSITE" id="PS50991">
    <property type="entry name" value="PYR_CT"/>
    <property type="match status" value="1"/>
</dbReference>
<gene>
    <name evidence="5" type="ORF">J5Y06_15060</name>
</gene>
<dbReference type="FunFam" id="3.20.20.70:FF:000071">
    <property type="entry name" value="Hydroxymethylglutaryl-CoA lyase"/>
    <property type="match status" value="1"/>
</dbReference>
<dbReference type="GO" id="GO:0046951">
    <property type="term" value="P:ketone body biosynthetic process"/>
    <property type="evidence" value="ECO:0007669"/>
    <property type="project" value="TreeGrafter"/>
</dbReference>
<dbReference type="InterPro" id="IPR043594">
    <property type="entry name" value="HMGL"/>
</dbReference>
<sequence>MRVALTEVASRDGLQNEAHPVSTEQKIELIDRVARAGIRRFEVTSFVSPRAVPALSDAEDVVRGVRDRDRLVLEALVPNLRGAERAAPLGLDAWVCFVSASETHSLANSNAPTYEAIERLRPVIGLADQLGIEAIGSIATAFGCPFEGDVPIGRVVDVAHRQADLGFRTIKLGDTIGSAHPSQVTRMLAALNQALPQVEFVLHLHDTRGMSLANVLAGLAAGGTAFESSLGGVGGCPFAPGATGNVSTEDLVHFLHLEGHETGADLAALIEAGRWLETVLGRPLPARLLHSSPVGTLVDPTTMKRAVG</sequence>
<evidence type="ECO:0000313" key="5">
    <source>
        <dbReference type="EMBL" id="MBP0439977.1"/>
    </source>
</evidence>
<dbReference type="AlphaFoldDB" id="A0A8J7R870"/>
<dbReference type="Pfam" id="PF00682">
    <property type="entry name" value="HMGL-like"/>
    <property type="match status" value="1"/>
</dbReference>
<protein>
    <submittedName>
        <fullName evidence="5">Hydroxymethylglutaryl-CoA lyase</fullName>
    </submittedName>
</protein>
<keyword evidence="3 5" id="KW-0456">Lyase</keyword>